<dbReference type="PANTHER" id="PTHR24012">
    <property type="entry name" value="RNA BINDING PROTEIN"/>
    <property type="match status" value="1"/>
</dbReference>
<dbReference type="SUPFAM" id="SSF54928">
    <property type="entry name" value="RNA-binding domain, RBD"/>
    <property type="match status" value="2"/>
</dbReference>
<keyword evidence="1" id="KW-0677">Repeat</keyword>
<dbReference type="SMART" id="SM00361">
    <property type="entry name" value="RRM_1"/>
    <property type="match status" value="2"/>
</dbReference>
<evidence type="ECO:0000313" key="7">
    <source>
        <dbReference type="Proteomes" id="UP001153365"/>
    </source>
</evidence>
<dbReference type="InterPro" id="IPR000504">
    <property type="entry name" value="RRM_dom"/>
</dbReference>
<dbReference type="SMART" id="SM00360">
    <property type="entry name" value="RRM"/>
    <property type="match status" value="3"/>
</dbReference>
<dbReference type="GO" id="GO:1990904">
    <property type="term" value="C:ribonucleoprotein complex"/>
    <property type="evidence" value="ECO:0007669"/>
    <property type="project" value="InterPro"/>
</dbReference>
<evidence type="ECO:0000256" key="1">
    <source>
        <dbReference type="ARBA" id="ARBA00022737"/>
    </source>
</evidence>
<protein>
    <submittedName>
        <fullName evidence="6">Polyadenylate-binding protein 2</fullName>
    </submittedName>
</protein>
<proteinExistence type="predicted"/>
<evidence type="ECO:0000313" key="6">
    <source>
        <dbReference type="EMBL" id="CAH7677656.1"/>
    </source>
</evidence>
<keyword evidence="2 3" id="KW-0694">RNA-binding</keyword>
<dbReference type="InterPro" id="IPR003954">
    <property type="entry name" value="RRM_euk-type"/>
</dbReference>
<dbReference type="InterPro" id="IPR012677">
    <property type="entry name" value="Nucleotide-bd_a/b_plait_sf"/>
</dbReference>
<feature type="domain" description="RRM" evidence="5">
    <location>
        <begin position="116"/>
        <end position="190"/>
    </location>
</feature>
<dbReference type="Pfam" id="PF00076">
    <property type="entry name" value="RRM_1"/>
    <property type="match status" value="3"/>
</dbReference>
<sequence>MSNPKESSVSLTSRTAKRLTFPAPTKNSLYVGNLSAEVTEAELIKVFSQAFPTLTATVCVDKSTKKPKGYGYVSFSSSEEAEIALREFNHTLVAGRYIRVTKSLRGRPSKVGLPEANVFVKNLPKRLTPVEFHDTFASFGEILSSKLAFDHQNRSKGYGFIQYTTVDQAKRAISETNGSLLDFEVEEDDSERPKKPILTSIFVSQQVRSKAREFNNVFFKNLPRGITSESFEEEWSKFGKITSSFLKRDRSGAFTGIGFANFENSNDALAVVESTKINKPDEVQATKAFNKSERKAHSVRRSKK</sequence>
<comment type="caution">
    <text evidence="6">The sequence shown here is derived from an EMBL/GenBank/DDBJ whole genome shotgun (WGS) entry which is preliminary data.</text>
</comment>
<evidence type="ECO:0000259" key="5">
    <source>
        <dbReference type="PROSITE" id="PS50102"/>
    </source>
</evidence>
<evidence type="ECO:0000256" key="3">
    <source>
        <dbReference type="PROSITE-ProRule" id="PRU00176"/>
    </source>
</evidence>
<evidence type="ECO:0000256" key="2">
    <source>
        <dbReference type="ARBA" id="ARBA00022884"/>
    </source>
</evidence>
<feature type="region of interest" description="Disordered" evidence="4">
    <location>
        <begin position="283"/>
        <end position="304"/>
    </location>
</feature>
<reference evidence="6" key="1">
    <citation type="submission" date="2022-06" db="EMBL/GenBank/DDBJ databases">
        <authorList>
            <consortium name="SYNGENTA / RWTH Aachen University"/>
        </authorList>
    </citation>
    <scope>NUCLEOTIDE SEQUENCE</scope>
</reference>
<feature type="compositionally biased region" description="Basic and acidic residues" evidence="4">
    <location>
        <begin position="283"/>
        <end position="296"/>
    </location>
</feature>
<gene>
    <name evidence="6" type="ORF">PPACK8108_LOCUS12833</name>
</gene>
<evidence type="ECO:0000256" key="4">
    <source>
        <dbReference type="SAM" id="MobiDB-lite"/>
    </source>
</evidence>
<dbReference type="InterPro" id="IPR035979">
    <property type="entry name" value="RBD_domain_sf"/>
</dbReference>
<dbReference type="GO" id="GO:0003723">
    <property type="term" value="F:RNA binding"/>
    <property type="evidence" value="ECO:0007669"/>
    <property type="project" value="UniProtKB-UniRule"/>
</dbReference>
<dbReference type="PRINTS" id="PR00961">
    <property type="entry name" value="HUDSXLRNA"/>
</dbReference>
<dbReference type="Proteomes" id="UP001153365">
    <property type="component" value="Unassembled WGS sequence"/>
</dbReference>
<dbReference type="EMBL" id="CALTRL010003133">
    <property type="protein sequence ID" value="CAH7677656.1"/>
    <property type="molecule type" value="Genomic_DNA"/>
</dbReference>
<dbReference type="InterPro" id="IPR002343">
    <property type="entry name" value="Hud_Sxl_RNA"/>
</dbReference>
<accession>A0AAV0B5P6</accession>
<dbReference type="PROSITE" id="PS50102">
    <property type="entry name" value="RRM"/>
    <property type="match status" value="3"/>
</dbReference>
<feature type="domain" description="RRM" evidence="5">
    <location>
        <begin position="27"/>
        <end position="105"/>
    </location>
</feature>
<dbReference type="Gene3D" id="3.30.70.330">
    <property type="match status" value="3"/>
</dbReference>
<feature type="domain" description="RRM" evidence="5">
    <location>
        <begin position="215"/>
        <end position="304"/>
    </location>
</feature>
<organism evidence="6 7">
    <name type="scientific">Phakopsora pachyrhizi</name>
    <name type="common">Asian soybean rust disease fungus</name>
    <dbReference type="NCBI Taxonomy" id="170000"/>
    <lineage>
        <taxon>Eukaryota</taxon>
        <taxon>Fungi</taxon>
        <taxon>Dikarya</taxon>
        <taxon>Basidiomycota</taxon>
        <taxon>Pucciniomycotina</taxon>
        <taxon>Pucciniomycetes</taxon>
        <taxon>Pucciniales</taxon>
        <taxon>Phakopsoraceae</taxon>
        <taxon>Phakopsora</taxon>
    </lineage>
</organism>
<dbReference type="AlphaFoldDB" id="A0AAV0B5P6"/>
<name>A0AAV0B5P6_PHAPC</name>
<keyword evidence="7" id="KW-1185">Reference proteome</keyword>